<dbReference type="KEGG" id="gbm:Gbem_1857"/>
<reference evidence="1 2" key="2">
    <citation type="journal article" date="2010" name="BMC Genomics">
        <title>The genome of Geobacter bemidjiensis, exemplar for the subsurface clade of Geobacter species that predominate in Fe(III)-reducing subsurface environments.</title>
        <authorList>
            <person name="Aklujkar M."/>
            <person name="Young N.D."/>
            <person name="Holmes D."/>
            <person name="Chavan M."/>
            <person name="Risso C."/>
            <person name="Kiss H.E."/>
            <person name="Han C.S."/>
            <person name="Land M.L."/>
            <person name="Lovley D.R."/>
        </authorList>
    </citation>
    <scope>NUCLEOTIDE SEQUENCE [LARGE SCALE GENOMIC DNA]</scope>
    <source>
        <strain evidence="2">ATCC BAA-1014 / DSM 16622 / JCM 12645 / Bem</strain>
    </source>
</reference>
<gene>
    <name evidence="1" type="ordered locus">Gbem_1857</name>
</gene>
<organism evidence="1 2">
    <name type="scientific">Citrifermentans bemidjiense (strain ATCC BAA-1014 / DSM 16622 / JCM 12645 / Bem)</name>
    <name type="common">Geobacter bemidjiensis</name>
    <dbReference type="NCBI Taxonomy" id="404380"/>
    <lineage>
        <taxon>Bacteria</taxon>
        <taxon>Pseudomonadati</taxon>
        <taxon>Thermodesulfobacteriota</taxon>
        <taxon>Desulfuromonadia</taxon>
        <taxon>Geobacterales</taxon>
        <taxon>Geobacteraceae</taxon>
        <taxon>Citrifermentans</taxon>
    </lineage>
</organism>
<name>B5EB10_CITBB</name>
<keyword evidence="2" id="KW-1185">Reference proteome</keyword>
<dbReference type="AlphaFoldDB" id="B5EB10"/>
<sequence length="48" mass="5797">MKWIDFFAGRTFSSLDRSLEQLQQIRDSYRRLNVIIYGEELARQLNDC</sequence>
<reference evidence="1 2" key="1">
    <citation type="submission" date="2008-07" db="EMBL/GenBank/DDBJ databases">
        <title>Complete sequence of Geobacter bemidjiensis BEM.</title>
        <authorList>
            <consortium name="US DOE Joint Genome Institute"/>
            <person name="Lucas S."/>
            <person name="Copeland A."/>
            <person name="Lapidus A."/>
            <person name="Glavina del Rio T."/>
            <person name="Dalin E."/>
            <person name="Tice H."/>
            <person name="Bruce D."/>
            <person name="Goodwin L."/>
            <person name="Pitluck S."/>
            <person name="Kiss H."/>
            <person name="Brettin T."/>
            <person name="Detter J.C."/>
            <person name="Han C."/>
            <person name="Kuske C.R."/>
            <person name="Schmutz J."/>
            <person name="Larimer F."/>
            <person name="Land M."/>
            <person name="Hauser L."/>
            <person name="Kyrpides N."/>
            <person name="Lykidis A."/>
            <person name="Lovley D."/>
            <person name="Richardson P."/>
        </authorList>
    </citation>
    <scope>NUCLEOTIDE SEQUENCE [LARGE SCALE GENOMIC DNA]</scope>
    <source>
        <strain evidence="2">ATCC BAA-1014 / DSM 16622 / JCM 12645 / Bem</strain>
    </source>
</reference>
<dbReference type="RefSeq" id="WP_012530289.1">
    <property type="nucleotide sequence ID" value="NC_011146.1"/>
</dbReference>
<dbReference type="Proteomes" id="UP000008825">
    <property type="component" value="Chromosome"/>
</dbReference>
<proteinExistence type="predicted"/>
<evidence type="ECO:0000313" key="1">
    <source>
        <dbReference type="EMBL" id="ACH38871.1"/>
    </source>
</evidence>
<accession>B5EB10</accession>
<dbReference type="EMBL" id="CP001124">
    <property type="protein sequence ID" value="ACH38871.1"/>
    <property type="molecule type" value="Genomic_DNA"/>
</dbReference>
<protein>
    <submittedName>
        <fullName evidence="1">Uncharacterized protein</fullName>
    </submittedName>
</protein>
<dbReference type="HOGENOM" id="CLU_216338_0_0_7"/>
<evidence type="ECO:0000313" key="2">
    <source>
        <dbReference type="Proteomes" id="UP000008825"/>
    </source>
</evidence>